<protein>
    <submittedName>
        <fullName evidence="1">9458_t:CDS:1</fullName>
    </submittedName>
</protein>
<evidence type="ECO:0000313" key="1">
    <source>
        <dbReference type="EMBL" id="CAG8743520.1"/>
    </source>
</evidence>
<feature type="non-terminal residue" evidence="1">
    <location>
        <position position="1"/>
    </location>
</feature>
<evidence type="ECO:0000313" key="2">
    <source>
        <dbReference type="Proteomes" id="UP000789759"/>
    </source>
</evidence>
<dbReference type="InterPro" id="IPR023211">
    <property type="entry name" value="DNA_pol_palm_dom_sf"/>
</dbReference>
<dbReference type="EMBL" id="CAJVQA010016514">
    <property type="protein sequence ID" value="CAG8743520.1"/>
    <property type="molecule type" value="Genomic_DNA"/>
</dbReference>
<organism evidence="1 2">
    <name type="scientific">Cetraspora pellucida</name>
    <dbReference type="NCBI Taxonomy" id="1433469"/>
    <lineage>
        <taxon>Eukaryota</taxon>
        <taxon>Fungi</taxon>
        <taxon>Fungi incertae sedis</taxon>
        <taxon>Mucoromycota</taxon>
        <taxon>Glomeromycotina</taxon>
        <taxon>Glomeromycetes</taxon>
        <taxon>Diversisporales</taxon>
        <taxon>Gigasporaceae</taxon>
        <taxon>Cetraspora</taxon>
    </lineage>
</organism>
<dbReference type="PANTHER" id="PTHR31511">
    <property type="entry name" value="PROTEIN CBG23764"/>
    <property type="match status" value="1"/>
</dbReference>
<proteinExistence type="predicted"/>
<reference evidence="1" key="1">
    <citation type="submission" date="2021-06" db="EMBL/GenBank/DDBJ databases">
        <authorList>
            <person name="Kallberg Y."/>
            <person name="Tangrot J."/>
            <person name="Rosling A."/>
        </authorList>
    </citation>
    <scope>NUCLEOTIDE SEQUENCE</scope>
    <source>
        <strain evidence="1">FL966</strain>
    </source>
</reference>
<dbReference type="InterPro" id="IPR043502">
    <property type="entry name" value="DNA/RNA_pol_sf"/>
</dbReference>
<dbReference type="Proteomes" id="UP000789759">
    <property type="component" value="Unassembled WGS sequence"/>
</dbReference>
<gene>
    <name evidence="1" type="ORF">CPELLU_LOCUS14225</name>
</gene>
<dbReference type="Gene3D" id="3.90.1600.10">
    <property type="entry name" value="Palm domain of DNA polymerase"/>
    <property type="match status" value="1"/>
</dbReference>
<dbReference type="PANTHER" id="PTHR31511:SF12">
    <property type="entry name" value="RHO TERMINATION FACTOR N-TERMINAL DOMAIN-CONTAINING PROTEIN"/>
    <property type="match status" value="1"/>
</dbReference>
<name>A0A9N9INX0_9GLOM</name>
<dbReference type="AlphaFoldDB" id="A0A9N9INX0"/>
<keyword evidence="2" id="KW-1185">Reference proteome</keyword>
<sequence length="776" mass="90245">RKNATQEFVKRIDKELVQINRVLAIKHDRIETEEDKKKFTKTNICWICKDKFDTDNKYKIEPWKTPIPVVFHNFQGYDSHLVYESVGKSLMKNLGNNYPITSQHFKDYSLDQISLASHKGVYPYDYIDSQERFKKTKLPPIHEFHSTLKGKISQDDYHYAQKPGRYLDPISNDMYAMTGIKIELFTDMSMHDFIEEAKHGGIAIACKRYFKANNPKIGKTFDPSKPTTWILYEVSHKYLEDNPNKQKKYLEKILNTKADAKRGYFLKINTHFPLKTHDYLSDLPPAVENIVVSKDMLCPYTTELVDNLDSGQLQYYVKLAFNTEKRQGAKNAFEKDFFKLMNNSVYGKTMKNVHKYQDIKLMAMNNEQNEKKFIKQICKLSFKYARQLGNTLVRAHIGKASVTLNKPIIVGASVLERYGDKAILGYMDTDSFIFIVVTEDIYKDMAERPELFDLNDSKTIGLFKDETPGNVITESYHIRAKSYYYVLADKSTKSKHKGVSKKGINEMATNLYMPALEGSLLDDPIDRSLLLEQEAMRTEADPITLVYRDCLFGNEVFHAKNILSNKITSLPYWHWCIQAYKNFVSNRISPKLAKQRALSIKLSKRYQNECSLIKAGWIRLTTRKKNPLSESEASSISPIIEAFLKHEVDRYQRNKKPRYNPTIEVEIEPYCTASLALCANIAPLYTEEEVNARIKEATDNLRQEFIKSTEETLKNIKQQKDIECNQIKIDMRNNARNLFEFTLKKYIRDSTIYSLIHELEEKDGRLYPDISRFKGL</sequence>
<accession>A0A9N9INX0</accession>
<dbReference type="OrthoDB" id="2406293at2759"/>
<dbReference type="SUPFAM" id="SSF56672">
    <property type="entry name" value="DNA/RNA polymerases"/>
    <property type="match status" value="1"/>
</dbReference>
<comment type="caution">
    <text evidence="1">The sequence shown here is derived from an EMBL/GenBank/DDBJ whole genome shotgun (WGS) entry which is preliminary data.</text>
</comment>